<dbReference type="AlphaFoldDB" id="A0AAV3X9D1"/>
<name>A0AAV3X9D1_9CYAN</name>
<keyword evidence="2 5" id="KW-0645">Protease</keyword>
<keyword evidence="4 5" id="KW-0720">Serine protease</keyword>
<evidence type="ECO:0000256" key="2">
    <source>
        <dbReference type="ARBA" id="ARBA00022670"/>
    </source>
</evidence>
<dbReference type="SUPFAM" id="SSF52743">
    <property type="entry name" value="Subtilisin-like"/>
    <property type="match status" value="1"/>
</dbReference>
<dbReference type="PANTHER" id="PTHR43399">
    <property type="entry name" value="SUBTILISIN-RELATED"/>
    <property type="match status" value="1"/>
</dbReference>
<evidence type="ECO:0000259" key="7">
    <source>
        <dbReference type="Pfam" id="PF00082"/>
    </source>
</evidence>
<accession>A0AAV3X9D1</accession>
<keyword evidence="3 5" id="KW-0378">Hydrolase</keyword>
<dbReference type="InterPro" id="IPR051048">
    <property type="entry name" value="Peptidase_S8/S53_subtilisin"/>
</dbReference>
<evidence type="ECO:0000256" key="3">
    <source>
        <dbReference type="ARBA" id="ARBA00022801"/>
    </source>
</evidence>
<dbReference type="InterPro" id="IPR023828">
    <property type="entry name" value="Peptidase_S8_Ser-AS"/>
</dbReference>
<dbReference type="PANTHER" id="PTHR43399:SF4">
    <property type="entry name" value="CELL WALL-ASSOCIATED PROTEASE"/>
    <property type="match status" value="1"/>
</dbReference>
<sequence length="427" mass="44836">MVNNLNSMVAGSETTGRYLILFREDAVDAGIQMLSESASINLSGEADSPIVLSTLGVAVVSAAPAQLRSLRVSADENSPILAIEPERVVYALEDPELGNPKLLRSPTTMDVTADYLKGYRDAVNQLVGSLLPTEQGQLTLKEVDESVATWGLQATKVVNSCYSGQGIKIAVLDTGFDLNHPDFIGRSIQSKSFIPGEEVQDGHGHGTHCIGTALGALKPSQLPRYGIAYNAEIYAGKVLSNRGSGADGGILQGIEWAIANGCQVISMSLGSPTEVGTPYSRVYEAVAQRALSRGTLIVAAAGNESRRDLGTINPVGRPANCPSIMAVAAIDSQMQIARFSTRGINPDGGQIDIAGPGVAVRSSWLMPTQYNKISGTSMATPHVAGIAALHAQATGLKGQELWNLLVRTARRLPLPSEDVGVGIVQAP</sequence>
<proteinExistence type="inferred from homology"/>
<protein>
    <submittedName>
        <fullName evidence="8">Protease</fullName>
    </submittedName>
</protein>
<dbReference type="InterPro" id="IPR015500">
    <property type="entry name" value="Peptidase_S8_subtilisin-rel"/>
</dbReference>
<evidence type="ECO:0000256" key="6">
    <source>
        <dbReference type="RuleBase" id="RU003355"/>
    </source>
</evidence>
<organism evidence="8 9">
    <name type="scientific">Microseira wollei NIES-4236</name>
    <dbReference type="NCBI Taxonomy" id="2530354"/>
    <lineage>
        <taxon>Bacteria</taxon>
        <taxon>Bacillati</taxon>
        <taxon>Cyanobacteriota</taxon>
        <taxon>Cyanophyceae</taxon>
        <taxon>Oscillatoriophycideae</taxon>
        <taxon>Aerosakkonematales</taxon>
        <taxon>Aerosakkonemataceae</taxon>
        <taxon>Microseira</taxon>
    </lineage>
</organism>
<evidence type="ECO:0000256" key="1">
    <source>
        <dbReference type="ARBA" id="ARBA00011073"/>
    </source>
</evidence>
<evidence type="ECO:0000313" key="8">
    <source>
        <dbReference type="EMBL" id="GET37978.1"/>
    </source>
</evidence>
<evidence type="ECO:0000313" key="9">
    <source>
        <dbReference type="Proteomes" id="UP001050975"/>
    </source>
</evidence>
<reference evidence="8" key="1">
    <citation type="submission" date="2019-10" db="EMBL/GenBank/DDBJ databases">
        <title>Draft genome sequece of Microseira wollei NIES-4236.</title>
        <authorList>
            <person name="Yamaguchi H."/>
            <person name="Suzuki S."/>
            <person name="Kawachi M."/>
        </authorList>
    </citation>
    <scope>NUCLEOTIDE SEQUENCE</scope>
    <source>
        <strain evidence="8">NIES-4236</strain>
    </source>
</reference>
<feature type="active site" description="Charge relay system" evidence="5">
    <location>
        <position position="173"/>
    </location>
</feature>
<dbReference type="InterPro" id="IPR023827">
    <property type="entry name" value="Peptidase_S8_Asp-AS"/>
</dbReference>
<dbReference type="PROSITE" id="PS00136">
    <property type="entry name" value="SUBTILASE_ASP"/>
    <property type="match status" value="1"/>
</dbReference>
<dbReference type="PRINTS" id="PR00723">
    <property type="entry name" value="SUBTILISIN"/>
</dbReference>
<comment type="similarity">
    <text evidence="1 5 6">Belongs to the peptidase S8 family.</text>
</comment>
<evidence type="ECO:0000256" key="5">
    <source>
        <dbReference type="PROSITE-ProRule" id="PRU01240"/>
    </source>
</evidence>
<dbReference type="Gene3D" id="3.40.50.200">
    <property type="entry name" value="Peptidase S8/S53 domain"/>
    <property type="match status" value="1"/>
</dbReference>
<dbReference type="CDD" id="cd07480">
    <property type="entry name" value="Peptidases_S8_12"/>
    <property type="match status" value="1"/>
</dbReference>
<gene>
    <name evidence="8" type="ORF">MiSe_27320</name>
</gene>
<comment type="caution">
    <text evidence="8">The sequence shown here is derived from an EMBL/GenBank/DDBJ whole genome shotgun (WGS) entry which is preliminary data.</text>
</comment>
<dbReference type="Pfam" id="PF00082">
    <property type="entry name" value="Peptidase_S8"/>
    <property type="match status" value="1"/>
</dbReference>
<dbReference type="InterPro" id="IPR000209">
    <property type="entry name" value="Peptidase_S8/S53_dom"/>
</dbReference>
<dbReference type="GO" id="GO:0006508">
    <property type="term" value="P:proteolysis"/>
    <property type="evidence" value="ECO:0007669"/>
    <property type="project" value="UniProtKB-KW"/>
</dbReference>
<dbReference type="InterPro" id="IPR036852">
    <property type="entry name" value="Peptidase_S8/S53_dom_sf"/>
</dbReference>
<dbReference type="PROSITE" id="PS00138">
    <property type="entry name" value="SUBTILASE_SER"/>
    <property type="match status" value="1"/>
</dbReference>
<dbReference type="Proteomes" id="UP001050975">
    <property type="component" value="Unassembled WGS sequence"/>
</dbReference>
<dbReference type="GO" id="GO:0004252">
    <property type="term" value="F:serine-type endopeptidase activity"/>
    <property type="evidence" value="ECO:0007669"/>
    <property type="project" value="UniProtKB-UniRule"/>
</dbReference>
<dbReference type="RefSeq" id="WP_226580365.1">
    <property type="nucleotide sequence ID" value="NZ_BLAY01000037.1"/>
</dbReference>
<feature type="active site" description="Charge relay system" evidence="5">
    <location>
        <position position="205"/>
    </location>
</feature>
<dbReference type="PROSITE" id="PS51892">
    <property type="entry name" value="SUBTILASE"/>
    <property type="match status" value="1"/>
</dbReference>
<dbReference type="EMBL" id="BLAY01000037">
    <property type="protein sequence ID" value="GET37978.1"/>
    <property type="molecule type" value="Genomic_DNA"/>
</dbReference>
<keyword evidence="9" id="KW-1185">Reference proteome</keyword>
<evidence type="ECO:0000256" key="4">
    <source>
        <dbReference type="ARBA" id="ARBA00022825"/>
    </source>
</evidence>
<feature type="domain" description="Peptidase S8/S53" evidence="7">
    <location>
        <begin position="164"/>
        <end position="421"/>
    </location>
</feature>
<feature type="active site" description="Charge relay system" evidence="5">
    <location>
        <position position="377"/>
    </location>
</feature>